<protein>
    <recommendedName>
        <fullName evidence="4">HpcH/HpaI aldolase/citrate lyase domain-containing protein</fullName>
    </recommendedName>
</protein>
<proteinExistence type="inferred from homology"/>
<comment type="similarity">
    <text evidence="1">Belongs to the HpcH/HpaI aldolase family.</text>
</comment>
<evidence type="ECO:0000259" key="4">
    <source>
        <dbReference type="Pfam" id="PF03328"/>
    </source>
</evidence>
<dbReference type="InterPro" id="IPR015813">
    <property type="entry name" value="Pyrv/PenolPyrv_kinase-like_dom"/>
</dbReference>
<organism evidence="5">
    <name type="scientific">marine metagenome</name>
    <dbReference type="NCBI Taxonomy" id="408172"/>
    <lineage>
        <taxon>unclassified sequences</taxon>
        <taxon>metagenomes</taxon>
        <taxon>ecological metagenomes</taxon>
    </lineage>
</organism>
<dbReference type="InterPro" id="IPR050251">
    <property type="entry name" value="HpcH-HpaI_aldolase"/>
</dbReference>
<name>A0A382CGH3_9ZZZZ</name>
<evidence type="ECO:0000256" key="1">
    <source>
        <dbReference type="ARBA" id="ARBA00005568"/>
    </source>
</evidence>
<evidence type="ECO:0000256" key="3">
    <source>
        <dbReference type="ARBA" id="ARBA00023239"/>
    </source>
</evidence>
<evidence type="ECO:0000256" key="2">
    <source>
        <dbReference type="ARBA" id="ARBA00022723"/>
    </source>
</evidence>
<dbReference type="GO" id="GO:0005737">
    <property type="term" value="C:cytoplasm"/>
    <property type="evidence" value="ECO:0007669"/>
    <property type="project" value="TreeGrafter"/>
</dbReference>
<dbReference type="PANTHER" id="PTHR30502:SF0">
    <property type="entry name" value="PHOSPHOENOLPYRUVATE CARBOXYLASE FAMILY PROTEIN"/>
    <property type="match status" value="1"/>
</dbReference>
<dbReference type="InterPro" id="IPR005000">
    <property type="entry name" value="Aldolase/citrate-lyase_domain"/>
</dbReference>
<feature type="non-terminal residue" evidence="5">
    <location>
        <position position="166"/>
    </location>
</feature>
<keyword evidence="3" id="KW-0456">Lyase</keyword>
<dbReference type="AlphaFoldDB" id="A0A382CGH3"/>
<dbReference type="GO" id="GO:0016832">
    <property type="term" value="F:aldehyde-lyase activity"/>
    <property type="evidence" value="ECO:0007669"/>
    <property type="project" value="TreeGrafter"/>
</dbReference>
<dbReference type="SUPFAM" id="SSF51621">
    <property type="entry name" value="Phosphoenolpyruvate/pyruvate domain"/>
    <property type="match status" value="1"/>
</dbReference>
<evidence type="ECO:0000313" key="5">
    <source>
        <dbReference type="EMBL" id="SVB25298.1"/>
    </source>
</evidence>
<dbReference type="PANTHER" id="PTHR30502">
    <property type="entry name" value="2-KETO-3-DEOXY-L-RHAMNONATE ALDOLASE"/>
    <property type="match status" value="1"/>
</dbReference>
<gene>
    <name evidence="5" type="ORF">METZ01_LOCUS178152</name>
</gene>
<dbReference type="GO" id="GO:0046872">
    <property type="term" value="F:metal ion binding"/>
    <property type="evidence" value="ECO:0007669"/>
    <property type="project" value="UniProtKB-KW"/>
</dbReference>
<dbReference type="EMBL" id="UINC01034449">
    <property type="protein sequence ID" value="SVB25298.1"/>
    <property type="molecule type" value="Genomic_DNA"/>
</dbReference>
<feature type="domain" description="HpcH/HpaI aldolase/citrate lyase" evidence="4">
    <location>
        <begin position="20"/>
        <end position="166"/>
    </location>
</feature>
<dbReference type="InterPro" id="IPR040442">
    <property type="entry name" value="Pyrv_kinase-like_dom_sf"/>
</dbReference>
<reference evidence="5" key="1">
    <citation type="submission" date="2018-05" db="EMBL/GenBank/DDBJ databases">
        <authorList>
            <person name="Lanie J.A."/>
            <person name="Ng W.-L."/>
            <person name="Kazmierczak K.M."/>
            <person name="Andrzejewski T.M."/>
            <person name="Davidsen T.M."/>
            <person name="Wayne K.J."/>
            <person name="Tettelin H."/>
            <person name="Glass J.I."/>
            <person name="Rusch D."/>
            <person name="Podicherti R."/>
            <person name="Tsui H.-C.T."/>
            <person name="Winkler M.E."/>
        </authorList>
    </citation>
    <scope>NUCLEOTIDE SEQUENCE</scope>
</reference>
<dbReference type="Pfam" id="PF03328">
    <property type="entry name" value="HpcH_HpaI"/>
    <property type="match status" value="1"/>
</dbReference>
<sequence length="166" mass="17938">MHKNETRDKLRKQKPVLGPFVGLQSPHVAELMGHAGFDFVVVESEHNAIESAEIEHILMAVGNTDSTPIVRIPSSEKVYIQKALDIGAMGIVVPAVKTAEEAGQIVSATRFPPVGGRSWGPLRASKYTFDNEDYLQNANDNILVILIIETAEALDNLEAIAAVPGV</sequence>
<keyword evidence="2" id="KW-0479">Metal-binding</keyword>
<accession>A0A382CGH3</accession>
<dbReference type="Gene3D" id="3.20.20.60">
    <property type="entry name" value="Phosphoenolpyruvate-binding domains"/>
    <property type="match status" value="1"/>
</dbReference>